<reference evidence="3 4" key="1">
    <citation type="submission" date="2020-08" db="EMBL/GenBank/DDBJ databases">
        <title>Genomic Encyclopedia of Type Strains, Phase IV (KMG-IV): sequencing the most valuable type-strain genomes for metagenomic binning, comparative biology and taxonomic classification.</title>
        <authorList>
            <person name="Goeker M."/>
        </authorList>
    </citation>
    <scope>NUCLEOTIDE SEQUENCE [LARGE SCALE GENOMIC DNA]</scope>
    <source>
        <strain evidence="3 4">DSM 101791</strain>
    </source>
</reference>
<gene>
    <name evidence="3" type="ORF">HNQ09_003016</name>
</gene>
<comment type="caution">
    <text evidence="3">The sequence shown here is derived from an EMBL/GenBank/DDBJ whole genome shotgun (WGS) entry which is preliminary data.</text>
</comment>
<organism evidence="3 4">
    <name type="scientific">Deinococcus budaensis</name>
    <dbReference type="NCBI Taxonomy" id="1665626"/>
    <lineage>
        <taxon>Bacteria</taxon>
        <taxon>Thermotogati</taxon>
        <taxon>Deinococcota</taxon>
        <taxon>Deinococci</taxon>
        <taxon>Deinococcales</taxon>
        <taxon>Deinococcaceae</taxon>
        <taxon>Deinococcus</taxon>
    </lineage>
</organism>
<dbReference type="InterPro" id="IPR011089">
    <property type="entry name" value="GmrSD_C"/>
</dbReference>
<name>A0A7W8GHQ7_9DEIO</name>
<dbReference type="Pfam" id="PF07510">
    <property type="entry name" value="GmrSD_C"/>
    <property type="match status" value="1"/>
</dbReference>
<evidence type="ECO:0000313" key="3">
    <source>
        <dbReference type="EMBL" id="MBB5235559.1"/>
    </source>
</evidence>
<dbReference type="Proteomes" id="UP000525389">
    <property type="component" value="Unassembled WGS sequence"/>
</dbReference>
<dbReference type="AlphaFoldDB" id="A0A7W8GHQ7"/>
<evidence type="ECO:0000259" key="2">
    <source>
        <dbReference type="Pfam" id="PF07510"/>
    </source>
</evidence>
<sequence length="896" mass="102149">MKPFTYVLLDLFSASQRYVIPIYQRRYVWTRDRQWAPLWQDIRSRADKVLARERHIQPHFLGAVVVSRLETYGHQLTAFDVIDGQQRLTTFQVFLAAFRDALQGHYPVMHDEAARFLVNEGLKASPEERFKVWPTRFDQPTFEQVVERGDPAALTLEVEQARDEIRHVPNLLAAYVYFHGELQAWLGEDPQTLRERADALLTAMRRYLQVVRIDLEEDDDPQVIFETLNARGEPLQPADLVRNHVFNEAARRGEDVEALFRTYWAPFDEDGGFWRQRSTRGRVTRDQLTWFLTYFLTVQQGREVTDGTIFDEFKRWWSARDGSVASGLAVLVEYAHAYEQWMQAPPTTRLGVVRRRLDAMDLSTLTPLLLWLLTREDLPPAELRAALDDLESFTVRRFVVGLGSKNYNQLFLHLLQALRAGGPVQETVRAQLLRRGGESVRWPGDDEVRTELVTAPTYKRLRPRGVGMLLEAVEMQLTTDRQEQLIFAAPPTVEHVLPRRWRQHWPPPAPRDGVADVAAWRDARLQNLGNLTLIRGTLNSSVSNKGYDVKRPALAEQSALRLNTLFQHQRHWDEDVIETRARDLAEQIVRIWPVPTQVAQPSLAEAPQATPALSSSLDAVIEDLKARPPHRCVLRDTDAGAELTVDGWSRSYKFLVQEDGEEGLGLVFREEHGQQSDKKAQAQQLLMEVGAQVELVFNEYAVSTSAHQVVVSFPGDVGAGQVRRALTRLLNLVLRLRARKVVPPEGKMPELDALAREVWSHLPPGYYLHGSDMGKGLTYRRIPNVAWPVEVHYELSWSAKDRQLKVGLDVELGSERPERERFVAAWRPLVQEVQDHFPQLQMQGSGPSQDQVYMNLKLALPAETPVPEIADTLERLIALTEAQVTGALVSPEATPA</sequence>
<dbReference type="RefSeq" id="WP_184030866.1">
    <property type="nucleotide sequence ID" value="NZ_JACHFN010000013.1"/>
</dbReference>
<evidence type="ECO:0000259" key="1">
    <source>
        <dbReference type="Pfam" id="PF03235"/>
    </source>
</evidence>
<accession>A0A7W8GHQ7</accession>
<dbReference type="PANTHER" id="PTHR35149:SF1">
    <property type="entry name" value="DUF5655 DOMAIN-CONTAINING PROTEIN"/>
    <property type="match status" value="1"/>
</dbReference>
<dbReference type="Pfam" id="PF03235">
    <property type="entry name" value="GmrSD_N"/>
    <property type="match status" value="1"/>
</dbReference>
<feature type="domain" description="GmrSD restriction endonucleases N-terminal" evidence="1">
    <location>
        <begin position="9"/>
        <end position="246"/>
    </location>
</feature>
<evidence type="ECO:0000313" key="4">
    <source>
        <dbReference type="Proteomes" id="UP000525389"/>
    </source>
</evidence>
<dbReference type="InterPro" id="IPR004919">
    <property type="entry name" value="GmrSD_N"/>
</dbReference>
<evidence type="ECO:0008006" key="5">
    <source>
        <dbReference type="Google" id="ProtNLM"/>
    </source>
</evidence>
<proteinExistence type="predicted"/>
<keyword evidence="4" id="KW-1185">Reference proteome</keyword>
<feature type="domain" description="GmrSD restriction endonucleases C-terminal" evidence="2">
    <location>
        <begin position="442"/>
        <end position="586"/>
    </location>
</feature>
<dbReference type="PANTHER" id="PTHR35149">
    <property type="entry name" value="SLL5132 PROTEIN"/>
    <property type="match status" value="1"/>
</dbReference>
<protein>
    <recommendedName>
        <fullName evidence="5">DUF262 domain-containing protein</fullName>
    </recommendedName>
</protein>
<dbReference type="EMBL" id="JACHFN010000013">
    <property type="protein sequence ID" value="MBB5235559.1"/>
    <property type="molecule type" value="Genomic_DNA"/>
</dbReference>